<dbReference type="InterPro" id="IPR036188">
    <property type="entry name" value="FAD/NAD-bd_sf"/>
</dbReference>
<dbReference type="Gene3D" id="3.30.70.1990">
    <property type="match status" value="1"/>
</dbReference>
<sequence>MKKTKVCIIGAGVAGMSAAWSLSRYPDKFDVTVYEKKSQAGGVATTENLEIMPGVFCDINDGVQGGSSSYRNTILLHREVNFDPSSTHMRVSFGQNSSAWTNYLPSNTNGIEIQQLESEIRRFGYYLKLISWLEPIFIFIPIWLTARLFCLSSRFTNLMLYPLIALFFGTGNQTKNISSALIARVFFDPNLKLFDYDSKRLLASQADMFAFDKLSYIYQSLVNKCIELSYQQTKFYFNQTIEKISSTNIYTNSNQFNNSFDRIIFACDAETILQIYEKPTQFQQTILGNIRYYDDVTYTHTDLNYINKYYTVHLDFDQYFIHTNINDSHQSLIEMSFNLSNYQPHLIELKRIKYPNLNIFQTLFLNKLESKKWTIEKLDKKKILLERWWRQFAHVWQHFLFTVPLIRFLQKENSNILYAGAYTMFNTHEIACISGLAAAHELGAEYPFEKDSLALKQFDLYMNFVYGKCRNGRKTLLQRLTTFLLTILLWFAIIIRKRL</sequence>
<evidence type="ECO:0000256" key="1">
    <source>
        <dbReference type="SAM" id="Phobius"/>
    </source>
</evidence>
<reference evidence="2" key="1">
    <citation type="submission" date="2021-02" db="EMBL/GenBank/DDBJ databases">
        <authorList>
            <person name="Nowell W R."/>
        </authorList>
    </citation>
    <scope>NUCLEOTIDE SEQUENCE</scope>
</reference>
<name>A0A814C4W9_9BILA</name>
<dbReference type="Proteomes" id="UP000663854">
    <property type="component" value="Unassembled WGS sequence"/>
</dbReference>
<gene>
    <name evidence="3" type="ORF">JXQ802_LOCUS13064</name>
    <name evidence="2" type="ORF">PYM288_LOCUS11447</name>
</gene>
<evidence type="ECO:0000313" key="2">
    <source>
        <dbReference type="EMBL" id="CAF0938353.1"/>
    </source>
</evidence>
<dbReference type="Pfam" id="PF13450">
    <property type="entry name" value="NAD_binding_8"/>
    <property type="match status" value="1"/>
</dbReference>
<dbReference type="PANTHER" id="PTHR42923">
    <property type="entry name" value="PROTOPORPHYRINOGEN OXIDASE"/>
    <property type="match status" value="1"/>
</dbReference>
<dbReference type="EMBL" id="CAJNOH010000193">
    <property type="protein sequence ID" value="CAF0938353.1"/>
    <property type="molecule type" value="Genomic_DNA"/>
</dbReference>
<keyword evidence="1" id="KW-1133">Transmembrane helix</keyword>
<keyword evidence="5" id="KW-1185">Reference proteome</keyword>
<dbReference type="EMBL" id="CAJNOL010000275">
    <property type="protein sequence ID" value="CAF0978747.1"/>
    <property type="molecule type" value="Genomic_DNA"/>
</dbReference>
<proteinExistence type="predicted"/>
<dbReference type="AlphaFoldDB" id="A0A814C4W9"/>
<dbReference type="Proteomes" id="UP000663870">
    <property type="component" value="Unassembled WGS sequence"/>
</dbReference>
<evidence type="ECO:0000313" key="3">
    <source>
        <dbReference type="EMBL" id="CAF0978747.1"/>
    </source>
</evidence>
<dbReference type="GO" id="GO:0016491">
    <property type="term" value="F:oxidoreductase activity"/>
    <property type="evidence" value="ECO:0007669"/>
    <property type="project" value="TreeGrafter"/>
</dbReference>
<protein>
    <submittedName>
        <fullName evidence="2">Uncharacterized protein</fullName>
    </submittedName>
</protein>
<dbReference type="Gene3D" id="3.50.50.60">
    <property type="entry name" value="FAD/NAD(P)-binding domain"/>
    <property type="match status" value="1"/>
</dbReference>
<keyword evidence="1" id="KW-0472">Membrane</keyword>
<evidence type="ECO:0000313" key="4">
    <source>
        <dbReference type="Proteomes" id="UP000663854"/>
    </source>
</evidence>
<dbReference type="Gene3D" id="1.10.405.20">
    <property type="match status" value="1"/>
</dbReference>
<dbReference type="PANTHER" id="PTHR42923:SF20">
    <property type="entry name" value="FLAVIN-CONTAINING AMINE OXIDASEDEHYDROGENASE"/>
    <property type="match status" value="1"/>
</dbReference>
<dbReference type="InterPro" id="IPR050464">
    <property type="entry name" value="Zeta_carotene_desat/Oxidored"/>
</dbReference>
<comment type="caution">
    <text evidence="2">The sequence shown here is derived from an EMBL/GenBank/DDBJ whole genome shotgun (WGS) entry which is preliminary data.</text>
</comment>
<dbReference type="PRINTS" id="PR00419">
    <property type="entry name" value="ADXRDTASE"/>
</dbReference>
<keyword evidence="1" id="KW-0812">Transmembrane</keyword>
<feature type="transmembrane region" description="Helical" evidence="1">
    <location>
        <begin position="476"/>
        <end position="495"/>
    </location>
</feature>
<organism evidence="2 4">
    <name type="scientific">Rotaria sordida</name>
    <dbReference type="NCBI Taxonomy" id="392033"/>
    <lineage>
        <taxon>Eukaryota</taxon>
        <taxon>Metazoa</taxon>
        <taxon>Spiralia</taxon>
        <taxon>Gnathifera</taxon>
        <taxon>Rotifera</taxon>
        <taxon>Eurotatoria</taxon>
        <taxon>Bdelloidea</taxon>
        <taxon>Philodinida</taxon>
        <taxon>Philodinidae</taxon>
        <taxon>Rotaria</taxon>
    </lineage>
</organism>
<evidence type="ECO:0000313" key="5">
    <source>
        <dbReference type="Proteomes" id="UP000663870"/>
    </source>
</evidence>
<accession>A0A814C4W9</accession>
<dbReference type="SUPFAM" id="SSF51905">
    <property type="entry name" value="FAD/NAD(P)-binding domain"/>
    <property type="match status" value="1"/>
</dbReference>